<evidence type="ECO:0000256" key="3">
    <source>
        <dbReference type="ARBA" id="ARBA00012949"/>
    </source>
</evidence>
<dbReference type="InterPro" id="IPR008972">
    <property type="entry name" value="Cupredoxin"/>
</dbReference>
<reference evidence="17" key="1">
    <citation type="submission" date="2018-05" db="EMBL/GenBank/DDBJ databases">
        <authorList>
            <person name="Lanie J.A."/>
            <person name="Ng W.-L."/>
            <person name="Kazmierczak K.M."/>
            <person name="Andrzejewski T.M."/>
            <person name="Davidsen T.M."/>
            <person name="Wayne K.J."/>
            <person name="Tettelin H."/>
            <person name="Glass J.I."/>
            <person name="Rusch D."/>
            <person name="Podicherti R."/>
            <person name="Tsui H.-C.T."/>
            <person name="Winkler M.E."/>
        </authorList>
    </citation>
    <scope>NUCLEOTIDE SEQUENCE</scope>
</reference>
<dbReference type="AlphaFoldDB" id="A0A381R8L5"/>
<comment type="subcellular location">
    <subcellularLocation>
        <location evidence="1">Membrane</location>
        <topology evidence="1">Multi-pass membrane protein</topology>
    </subcellularLocation>
</comment>
<evidence type="ECO:0000256" key="10">
    <source>
        <dbReference type="ARBA" id="ARBA00022989"/>
    </source>
</evidence>
<keyword evidence="6 14" id="KW-0812">Transmembrane</keyword>
<evidence type="ECO:0000256" key="5">
    <source>
        <dbReference type="ARBA" id="ARBA00022617"/>
    </source>
</evidence>
<sequence length="450" mass="50417">MPVAILIILLVVGTLVFHFLSPWTFTPLASNWGAIDQTIDITLWVTGFVFVAVNLFMAYAIIKYRAKDDGKATYDPENTKLEFWLTAFTTVGIAAMLAPGLLVWNQFVNVPDDAMNVEVIGQQWHWSYRFPGEDGKFGNVDTKLVSDSNPFGMDSDDPAGEDDVLINSAELHLPVNVPISMHLRSKDVLHNYTVAQFRVKMDLVPGMITNMWFTPTEVGRYDVLCEELCGVAHHTMRGAVIVEEQSNYDSWLANYPTYKDTKQRLAGNSDFGASQYAVCAACHGQQGEGSPLLNAPKIAGQDEWYIEKQLKNYKAGLRGWHPDDIYGNQMAPMSMTLVNEEAISNVIAYIKTLPDDPSPKTIDGDINEGAKTYVICAYCHGKDGQGIQEMNAPRMAGMTDWYIQRQLQNFKHGIRGQHPEDYYGKQMGFMARILQSDKKINDLVAYINTL</sequence>
<keyword evidence="7" id="KW-0479">Metal-binding</keyword>
<dbReference type="Pfam" id="PF00116">
    <property type="entry name" value="COX2"/>
    <property type="match status" value="1"/>
</dbReference>
<dbReference type="GO" id="GO:0016020">
    <property type="term" value="C:membrane"/>
    <property type="evidence" value="ECO:0007669"/>
    <property type="project" value="UniProtKB-SubCell"/>
</dbReference>
<protein>
    <recommendedName>
        <fullName evidence="3">cytochrome-c oxidase</fullName>
        <ecNumber evidence="3">7.1.1.9</ecNumber>
    </recommendedName>
</protein>
<keyword evidence="13 14" id="KW-0472">Membrane</keyword>
<dbReference type="GO" id="GO:0005507">
    <property type="term" value="F:copper ion binding"/>
    <property type="evidence" value="ECO:0007669"/>
    <property type="project" value="InterPro"/>
</dbReference>
<feature type="transmembrane region" description="Helical" evidence="14">
    <location>
        <begin position="41"/>
        <end position="62"/>
    </location>
</feature>
<evidence type="ECO:0000313" key="17">
    <source>
        <dbReference type="EMBL" id="SUZ87228.1"/>
    </source>
</evidence>
<dbReference type="GO" id="GO:0004129">
    <property type="term" value="F:cytochrome-c oxidase activity"/>
    <property type="evidence" value="ECO:0007669"/>
    <property type="project" value="UniProtKB-EC"/>
</dbReference>
<evidence type="ECO:0000256" key="2">
    <source>
        <dbReference type="ARBA" id="ARBA00007866"/>
    </source>
</evidence>
<keyword evidence="12" id="KW-0186">Copper</keyword>
<evidence type="ECO:0000259" key="15">
    <source>
        <dbReference type="PROSITE" id="PS50857"/>
    </source>
</evidence>
<keyword evidence="4" id="KW-0813">Transport</keyword>
<dbReference type="InterPro" id="IPR036909">
    <property type="entry name" value="Cyt_c-like_dom_sf"/>
</dbReference>
<evidence type="ECO:0000256" key="9">
    <source>
        <dbReference type="ARBA" id="ARBA00022982"/>
    </source>
</evidence>
<dbReference type="SUPFAM" id="SSF46626">
    <property type="entry name" value="Cytochrome c"/>
    <property type="match status" value="2"/>
</dbReference>
<dbReference type="Gene3D" id="2.60.40.420">
    <property type="entry name" value="Cupredoxins - blue copper proteins"/>
    <property type="match status" value="1"/>
</dbReference>
<keyword evidence="10 14" id="KW-1133">Transmembrane helix</keyword>
<dbReference type="InterPro" id="IPR036257">
    <property type="entry name" value="Cyt_c_oxidase_su2_TM_sf"/>
</dbReference>
<proteinExistence type="inferred from homology"/>
<dbReference type="CDD" id="cd13919">
    <property type="entry name" value="CuRO_HCO_II_like_5"/>
    <property type="match status" value="1"/>
</dbReference>
<gene>
    <name evidence="17" type="ORF">METZ01_LOCUS40082</name>
</gene>
<dbReference type="GO" id="GO:0020037">
    <property type="term" value="F:heme binding"/>
    <property type="evidence" value="ECO:0007669"/>
    <property type="project" value="InterPro"/>
</dbReference>
<evidence type="ECO:0000256" key="1">
    <source>
        <dbReference type="ARBA" id="ARBA00004141"/>
    </source>
</evidence>
<dbReference type="PANTHER" id="PTHR22888:SF9">
    <property type="entry name" value="CYTOCHROME C OXIDASE SUBUNIT 2"/>
    <property type="match status" value="1"/>
</dbReference>
<dbReference type="PROSITE" id="PS50857">
    <property type="entry name" value="COX2_CUA"/>
    <property type="match status" value="1"/>
</dbReference>
<dbReference type="InterPro" id="IPR045187">
    <property type="entry name" value="CcO_II"/>
</dbReference>
<evidence type="ECO:0000259" key="16">
    <source>
        <dbReference type="PROSITE" id="PS51007"/>
    </source>
</evidence>
<comment type="similarity">
    <text evidence="2">Belongs to the cytochrome c oxidase subunit 2 family.</text>
</comment>
<evidence type="ECO:0000256" key="11">
    <source>
        <dbReference type="ARBA" id="ARBA00023004"/>
    </source>
</evidence>
<dbReference type="InterPro" id="IPR001505">
    <property type="entry name" value="Copper_CuA"/>
</dbReference>
<dbReference type="Pfam" id="PF00034">
    <property type="entry name" value="Cytochrom_C"/>
    <property type="match status" value="2"/>
</dbReference>
<dbReference type="SUPFAM" id="SSF49503">
    <property type="entry name" value="Cupredoxins"/>
    <property type="match status" value="1"/>
</dbReference>
<dbReference type="SUPFAM" id="SSF81464">
    <property type="entry name" value="Cytochrome c oxidase subunit II-like, transmembrane region"/>
    <property type="match status" value="1"/>
</dbReference>
<dbReference type="GO" id="GO:0042773">
    <property type="term" value="P:ATP synthesis coupled electron transport"/>
    <property type="evidence" value="ECO:0007669"/>
    <property type="project" value="TreeGrafter"/>
</dbReference>
<evidence type="ECO:0000256" key="12">
    <source>
        <dbReference type="ARBA" id="ARBA00023008"/>
    </source>
</evidence>
<evidence type="ECO:0000256" key="6">
    <source>
        <dbReference type="ARBA" id="ARBA00022692"/>
    </source>
</evidence>
<keyword evidence="8" id="KW-1278">Translocase</keyword>
<evidence type="ECO:0000256" key="8">
    <source>
        <dbReference type="ARBA" id="ARBA00022967"/>
    </source>
</evidence>
<dbReference type="PROSITE" id="PS51007">
    <property type="entry name" value="CYTC"/>
    <property type="match status" value="2"/>
</dbReference>
<dbReference type="EC" id="7.1.1.9" evidence="3"/>
<evidence type="ECO:0000256" key="7">
    <source>
        <dbReference type="ARBA" id="ARBA00022723"/>
    </source>
</evidence>
<keyword evidence="9" id="KW-0249">Electron transport</keyword>
<organism evidence="17">
    <name type="scientific">marine metagenome</name>
    <dbReference type="NCBI Taxonomy" id="408172"/>
    <lineage>
        <taxon>unclassified sequences</taxon>
        <taxon>metagenomes</taxon>
        <taxon>ecological metagenomes</taxon>
    </lineage>
</organism>
<evidence type="ECO:0000256" key="14">
    <source>
        <dbReference type="SAM" id="Phobius"/>
    </source>
</evidence>
<evidence type="ECO:0000256" key="4">
    <source>
        <dbReference type="ARBA" id="ARBA00022448"/>
    </source>
</evidence>
<dbReference type="Gene3D" id="1.10.287.90">
    <property type="match status" value="1"/>
</dbReference>
<keyword evidence="11" id="KW-0408">Iron</keyword>
<name>A0A381R8L5_9ZZZZ</name>
<feature type="transmembrane region" description="Helical" evidence="14">
    <location>
        <begin position="83"/>
        <end position="104"/>
    </location>
</feature>
<accession>A0A381R8L5</accession>
<feature type="domain" description="Cytochrome c" evidence="16">
    <location>
        <begin position="262"/>
        <end position="354"/>
    </location>
</feature>
<dbReference type="PROSITE" id="PS00078">
    <property type="entry name" value="COX2"/>
    <property type="match status" value="1"/>
</dbReference>
<feature type="domain" description="Cytochrome c" evidence="16">
    <location>
        <begin position="364"/>
        <end position="450"/>
    </location>
</feature>
<feature type="domain" description="Cytochrome oxidase subunit II copper A binding" evidence="15">
    <location>
        <begin position="112"/>
        <end position="254"/>
    </location>
</feature>
<dbReference type="EMBL" id="UINC01001715">
    <property type="protein sequence ID" value="SUZ87228.1"/>
    <property type="molecule type" value="Genomic_DNA"/>
</dbReference>
<dbReference type="InterPro" id="IPR009056">
    <property type="entry name" value="Cyt_c-like_dom"/>
</dbReference>
<dbReference type="InterPro" id="IPR002429">
    <property type="entry name" value="CcO_II-like_C"/>
</dbReference>
<dbReference type="Gene3D" id="1.10.760.10">
    <property type="entry name" value="Cytochrome c-like domain"/>
    <property type="match status" value="2"/>
</dbReference>
<dbReference type="PANTHER" id="PTHR22888">
    <property type="entry name" value="CYTOCHROME C OXIDASE, SUBUNIT II"/>
    <property type="match status" value="1"/>
</dbReference>
<evidence type="ECO:0000256" key="13">
    <source>
        <dbReference type="ARBA" id="ARBA00023136"/>
    </source>
</evidence>
<keyword evidence="5" id="KW-0349">Heme</keyword>